<accession>A0A383VMM1</accession>
<sequence>MAELAVAELMQLCRERLSPVGAFVVAKYKDKLVQAGFVSVQAVRDASDVELEGAGLSIGAASALKSAIGTTYTDLPACPCVHPHVSHLHAFSARNTRSSTRSSSTRGSRSINSKSSSGRGRGSNSRPRSQHERACCGRSYAAMPRPALTSGGVTGGKYKDKLVEAGFVSVQAIRYATAEELEGAGLSIGAASALKSAVGTTYTGVCVDVTHTGALPSRSANNMGLLRQVRRAAQEDACTQPEDDCEPRQRLLANYDGRPHAD</sequence>
<feature type="region of interest" description="Disordered" evidence="1">
    <location>
        <begin position="234"/>
        <end position="262"/>
    </location>
</feature>
<keyword evidence="3" id="KW-1185">Reference proteome</keyword>
<reference evidence="2 3" key="1">
    <citation type="submission" date="2016-10" db="EMBL/GenBank/DDBJ databases">
        <authorList>
            <person name="Cai Z."/>
        </authorList>
    </citation>
    <scope>NUCLEOTIDE SEQUENCE [LARGE SCALE GENOMIC DNA]</scope>
</reference>
<evidence type="ECO:0000313" key="3">
    <source>
        <dbReference type="Proteomes" id="UP000256970"/>
    </source>
</evidence>
<dbReference type="AlphaFoldDB" id="A0A383VMM1"/>
<feature type="compositionally biased region" description="Low complexity" evidence="1">
    <location>
        <begin position="92"/>
        <end position="127"/>
    </location>
</feature>
<evidence type="ECO:0000313" key="2">
    <source>
        <dbReference type="EMBL" id="SZX66173.1"/>
    </source>
</evidence>
<evidence type="ECO:0000256" key="1">
    <source>
        <dbReference type="SAM" id="MobiDB-lite"/>
    </source>
</evidence>
<proteinExistence type="predicted"/>
<evidence type="ECO:0008006" key="4">
    <source>
        <dbReference type="Google" id="ProtNLM"/>
    </source>
</evidence>
<dbReference type="EMBL" id="FNXT01000689">
    <property type="protein sequence ID" value="SZX66173.1"/>
    <property type="molecule type" value="Genomic_DNA"/>
</dbReference>
<dbReference type="Proteomes" id="UP000256970">
    <property type="component" value="Unassembled WGS sequence"/>
</dbReference>
<gene>
    <name evidence="2" type="ORF">BQ4739_LOCUS6612</name>
</gene>
<organism evidence="2 3">
    <name type="scientific">Tetradesmus obliquus</name>
    <name type="common">Green alga</name>
    <name type="synonym">Acutodesmus obliquus</name>
    <dbReference type="NCBI Taxonomy" id="3088"/>
    <lineage>
        <taxon>Eukaryota</taxon>
        <taxon>Viridiplantae</taxon>
        <taxon>Chlorophyta</taxon>
        <taxon>core chlorophytes</taxon>
        <taxon>Chlorophyceae</taxon>
        <taxon>CS clade</taxon>
        <taxon>Sphaeropleales</taxon>
        <taxon>Scenedesmaceae</taxon>
        <taxon>Tetradesmus</taxon>
    </lineage>
</organism>
<feature type="region of interest" description="Disordered" evidence="1">
    <location>
        <begin position="92"/>
        <end position="134"/>
    </location>
</feature>
<protein>
    <recommendedName>
        <fullName evidence="4">SAM domain-containing protein</fullName>
    </recommendedName>
</protein>
<name>A0A383VMM1_TETOB</name>